<feature type="domain" description="Tyr recombinase" evidence="4">
    <location>
        <begin position="201"/>
        <end position="372"/>
    </location>
</feature>
<dbReference type="PANTHER" id="PTHR30349">
    <property type="entry name" value="PHAGE INTEGRASE-RELATED"/>
    <property type="match status" value="1"/>
</dbReference>
<evidence type="ECO:0000313" key="6">
    <source>
        <dbReference type="Proteomes" id="UP000003844"/>
    </source>
</evidence>
<organism evidence="5 6">
    <name type="scientific">Gillisia limnaea (strain DSM 15749 / LMG 21470 / R-8282)</name>
    <dbReference type="NCBI Taxonomy" id="865937"/>
    <lineage>
        <taxon>Bacteria</taxon>
        <taxon>Pseudomonadati</taxon>
        <taxon>Bacteroidota</taxon>
        <taxon>Flavobacteriia</taxon>
        <taxon>Flavobacteriales</taxon>
        <taxon>Flavobacteriaceae</taxon>
        <taxon>Gillisia</taxon>
    </lineage>
</organism>
<gene>
    <name evidence="5" type="ORF">Gilli_3436</name>
</gene>
<dbReference type="Gene3D" id="1.10.443.10">
    <property type="entry name" value="Intergrase catalytic core"/>
    <property type="match status" value="1"/>
</dbReference>
<dbReference type="InterPro" id="IPR025269">
    <property type="entry name" value="SAM-like_dom"/>
</dbReference>
<dbReference type="Gene3D" id="1.10.150.130">
    <property type="match status" value="1"/>
</dbReference>
<keyword evidence="6" id="KW-1185">Reference proteome</keyword>
<reference evidence="6" key="1">
    <citation type="journal article" date="2012" name="Stand. Genomic Sci.">
        <title>Genome sequence of the Antarctic rhodopsins-containing flavobacterium Gillisia limnaea type strain (R-8282(T)).</title>
        <authorList>
            <person name="Riedel T."/>
            <person name="Held B."/>
            <person name="Nolan M."/>
            <person name="Lucas S."/>
            <person name="Lapidus A."/>
            <person name="Tice H."/>
            <person name="Del Rio T.G."/>
            <person name="Cheng J.F."/>
            <person name="Han C."/>
            <person name="Tapia R."/>
            <person name="Goodwin L.A."/>
            <person name="Pitluck S."/>
            <person name="Liolios K."/>
            <person name="Mavromatis K."/>
            <person name="Pagani I."/>
            <person name="Ivanova N."/>
            <person name="Mikhailova N."/>
            <person name="Pati A."/>
            <person name="Chen A."/>
            <person name="Palaniappan K."/>
            <person name="Land M."/>
            <person name="Rohde M."/>
            <person name="Tindall B.J."/>
            <person name="Detter J.C."/>
            <person name="Goker M."/>
            <person name="Bristow J."/>
            <person name="Eisen J.A."/>
            <person name="Markowitz V."/>
            <person name="Hugenholtz P."/>
            <person name="Kyrpides N.C."/>
            <person name="Klenk H.P."/>
            <person name="Woyke T."/>
        </authorList>
    </citation>
    <scope>NUCLEOTIDE SEQUENCE [LARGE SCALE GENOMIC DNA]</scope>
    <source>
        <strain evidence="6">DSM 15749 / LMG 21470 / R-8282</strain>
    </source>
</reference>
<dbReference type="HOGENOM" id="CLU_033139_1_0_10"/>
<protein>
    <submittedName>
        <fullName evidence="5">Integrase family protein</fullName>
    </submittedName>
</protein>
<proteinExistence type="inferred from homology"/>
<evidence type="ECO:0000313" key="5">
    <source>
        <dbReference type="EMBL" id="EHQ04035.1"/>
    </source>
</evidence>
<dbReference type="InterPro" id="IPR013762">
    <property type="entry name" value="Integrase-like_cat_sf"/>
</dbReference>
<comment type="similarity">
    <text evidence="1">Belongs to the 'phage' integrase family.</text>
</comment>
<name>H2BW71_GILLR</name>
<dbReference type="Pfam" id="PF17293">
    <property type="entry name" value="Arm-DNA-bind_5"/>
    <property type="match status" value="1"/>
</dbReference>
<dbReference type="GO" id="GO:0003677">
    <property type="term" value="F:DNA binding"/>
    <property type="evidence" value="ECO:0007669"/>
    <property type="project" value="UniProtKB-KW"/>
</dbReference>
<dbReference type="InterPro" id="IPR035386">
    <property type="entry name" value="Arm-DNA-bind_5"/>
</dbReference>
<dbReference type="InterPro" id="IPR010998">
    <property type="entry name" value="Integrase_recombinase_N"/>
</dbReference>
<dbReference type="eggNOG" id="COG4974">
    <property type="taxonomic scope" value="Bacteria"/>
</dbReference>
<dbReference type="PROSITE" id="PS51898">
    <property type="entry name" value="TYR_RECOMBINASE"/>
    <property type="match status" value="1"/>
</dbReference>
<evidence type="ECO:0000259" key="4">
    <source>
        <dbReference type="PROSITE" id="PS51898"/>
    </source>
</evidence>
<dbReference type="GO" id="GO:0015074">
    <property type="term" value="P:DNA integration"/>
    <property type="evidence" value="ECO:0007669"/>
    <property type="project" value="InterPro"/>
</dbReference>
<keyword evidence="2" id="KW-0238">DNA-binding</keyword>
<keyword evidence="3" id="KW-0233">DNA recombination</keyword>
<evidence type="ECO:0000256" key="2">
    <source>
        <dbReference type="ARBA" id="ARBA00023125"/>
    </source>
</evidence>
<dbReference type="EMBL" id="JH594606">
    <property type="protein sequence ID" value="EHQ04035.1"/>
    <property type="molecule type" value="Genomic_DNA"/>
</dbReference>
<dbReference type="STRING" id="865937.Gilli_3436"/>
<sequence length="382" mass="45209">MKINLRKKKLTTGKYSLYIDYYKGKITDHNGKSKNNREFEYLREYLYISPKTPSEKKENEETRLRAEQILSIRRAEYAQGKYGIKDRSKDKLLFLTYYDKLKEERYESKGNYDNWDAAQNHIEDYCKKKKITFEDINEDFVLGFKKFLNKNSRTKSNNPLSQNSKYTYYNKFKASLRQAFEDGYTRRNFATTVKGFAQGETTREHLTQEELQSMAKAKCKHGILKSAFMFSCLTGLRWSDVNKLTWSEVRDEEDETRLVFKQKKTAGQEYQYISKQARNLLGKRRKEKENDRVFQGLKYGAHFNAEILRWCMRAGITKHITFHSARHTHAVLLLENGADIYTVSKVLGHKEIRTTQVYAKLVDKKKKEAAYLIPELEMDYEL</sequence>
<dbReference type="Pfam" id="PF00589">
    <property type="entry name" value="Phage_integrase"/>
    <property type="match status" value="1"/>
</dbReference>
<dbReference type="CDD" id="cd01185">
    <property type="entry name" value="INTN1_C_like"/>
    <property type="match status" value="1"/>
</dbReference>
<dbReference type="GO" id="GO:0006310">
    <property type="term" value="P:DNA recombination"/>
    <property type="evidence" value="ECO:0007669"/>
    <property type="project" value="UniProtKB-KW"/>
</dbReference>
<dbReference type="Proteomes" id="UP000003844">
    <property type="component" value="Unassembled WGS sequence"/>
</dbReference>
<dbReference type="InterPro" id="IPR011010">
    <property type="entry name" value="DNA_brk_join_enz"/>
</dbReference>
<dbReference type="RefSeq" id="WP_006990338.1">
    <property type="nucleotide sequence ID" value="NZ_JH594606.1"/>
</dbReference>
<dbReference type="AlphaFoldDB" id="H2BW71"/>
<dbReference type="PANTHER" id="PTHR30349:SF64">
    <property type="entry name" value="PROPHAGE INTEGRASE INTD-RELATED"/>
    <property type="match status" value="1"/>
</dbReference>
<dbReference type="Pfam" id="PF13102">
    <property type="entry name" value="Phage_int_SAM_5"/>
    <property type="match status" value="1"/>
</dbReference>
<dbReference type="InterPro" id="IPR002104">
    <property type="entry name" value="Integrase_catalytic"/>
</dbReference>
<dbReference type="SUPFAM" id="SSF56349">
    <property type="entry name" value="DNA breaking-rejoining enzymes"/>
    <property type="match status" value="1"/>
</dbReference>
<evidence type="ECO:0000256" key="3">
    <source>
        <dbReference type="ARBA" id="ARBA00023172"/>
    </source>
</evidence>
<dbReference type="OrthoDB" id="9806835at2"/>
<evidence type="ECO:0000256" key="1">
    <source>
        <dbReference type="ARBA" id="ARBA00008857"/>
    </source>
</evidence>
<dbReference type="InterPro" id="IPR050090">
    <property type="entry name" value="Tyrosine_recombinase_XerCD"/>
</dbReference>
<accession>H2BW71</accession>